<comment type="caution">
    <text evidence="1">The sequence shown here is derived from an EMBL/GenBank/DDBJ whole genome shotgun (WGS) entry which is preliminary data.</text>
</comment>
<sequence length="90" mass="9879">MSGPTRARFIYDIKIIGLKALEPVLCYSYRHCIRAVANLAAAQKGVAPFAELPHSHRIRRAVAFHPVSENSGSLLPFQEVGNALVIPLEL</sequence>
<dbReference type="Proteomes" id="UP000299102">
    <property type="component" value="Unassembled WGS sequence"/>
</dbReference>
<organism evidence="1 2">
    <name type="scientific">Eumeta variegata</name>
    <name type="common">Bagworm moth</name>
    <name type="synonym">Eumeta japonica</name>
    <dbReference type="NCBI Taxonomy" id="151549"/>
    <lineage>
        <taxon>Eukaryota</taxon>
        <taxon>Metazoa</taxon>
        <taxon>Ecdysozoa</taxon>
        <taxon>Arthropoda</taxon>
        <taxon>Hexapoda</taxon>
        <taxon>Insecta</taxon>
        <taxon>Pterygota</taxon>
        <taxon>Neoptera</taxon>
        <taxon>Endopterygota</taxon>
        <taxon>Lepidoptera</taxon>
        <taxon>Glossata</taxon>
        <taxon>Ditrysia</taxon>
        <taxon>Tineoidea</taxon>
        <taxon>Psychidae</taxon>
        <taxon>Oiketicinae</taxon>
        <taxon>Eumeta</taxon>
    </lineage>
</organism>
<dbReference type="AlphaFoldDB" id="A0A4C1UNB1"/>
<gene>
    <name evidence="1" type="ORF">EVAR_94223_1</name>
</gene>
<dbReference type="EMBL" id="BGZK01000199">
    <property type="protein sequence ID" value="GBP27819.1"/>
    <property type="molecule type" value="Genomic_DNA"/>
</dbReference>
<dbReference type="OrthoDB" id="9979246at2759"/>
<evidence type="ECO:0000313" key="2">
    <source>
        <dbReference type="Proteomes" id="UP000299102"/>
    </source>
</evidence>
<evidence type="ECO:0000313" key="1">
    <source>
        <dbReference type="EMBL" id="GBP27819.1"/>
    </source>
</evidence>
<proteinExistence type="predicted"/>
<name>A0A4C1UNB1_EUMVA</name>
<protein>
    <submittedName>
        <fullName evidence="1">Uncharacterized protein</fullName>
    </submittedName>
</protein>
<keyword evidence="2" id="KW-1185">Reference proteome</keyword>
<accession>A0A4C1UNB1</accession>
<reference evidence="1 2" key="1">
    <citation type="journal article" date="2019" name="Commun. Biol.">
        <title>The bagworm genome reveals a unique fibroin gene that provides high tensile strength.</title>
        <authorList>
            <person name="Kono N."/>
            <person name="Nakamura H."/>
            <person name="Ohtoshi R."/>
            <person name="Tomita M."/>
            <person name="Numata K."/>
            <person name="Arakawa K."/>
        </authorList>
    </citation>
    <scope>NUCLEOTIDE SEQUENCE [LARGE SCALE GENOMIC DNA]</scope>
</reference>